<evidence type="ECO:0000313" key="9">
    <source>
        <dbReference type="Proteomes" id="UP000826234"/>
    </source>
</evidence>
<dbReference type="PRINTS" id="PR00759">
    <property type="entry name" value="BASICPTASE"/>
</dbReference>
<dbReference type="InterPro" id="IPR036880">
    <property type="entry name" value="Kunitz_BPTI_sf"/>
</dbReference>
<gene>
    <name evidence="8" type="ORF">JD844_019397</name>
</gene>
<keyword evidence="3" id="KW-0804">Transcription</keyword>
<dbReference type="InterPro" id="IPR002223">
    <property type="entry name" value="Kunitz_BPTI"/>
</dbReference>
<dbReference type="PROSITE" id="PS50279">
    <property type="entry name" value="BPTI_KUNITZ_2"/>
    <property type="match status" value="1"/>
</dbReference>
<evidence type="ECO:0000256" key="5">
    <source>
        <dbReference type="SAM" id="MobiDB-lite"/>
    </source>
</evidence>
<dbReference type="SMART" id="SM00131">
    <property type="entry name" value="KU"/>
    <property type="match status" value="1"/>
</dbReference>
<dbReference type="InterPro" id="IPR020901">
    <property type="entry name" value="Prtase_inh_Kunz-CS"/>
</dbReference>
<dbReference type="Pfam" id="PF00014">
    <property type="entry name" value="Kunitz_BPTI"/>
    <property type="match status" value="1"/>
</dbReference>
<name>A0ABQ7SPX3_PHRPL</name>
<protein>
    <recommendedName>
        <fullName evidence="7">BPTI/Kunitz inhibitor domain-containing protein</fullName>
    </recommendedName>
</protein>
<evidence type="ECO:0000256" key="4">
    <source>
        <dbReference type="ARBA" id="ARBA00023170"/>
    </source>
</evidence>
<dbReference type="Gene3D" id="4.10.410.10">
    <property type="entry name" value="Pancreatic trypsin inhibitor Kunitz domain"/>
    <property type="match status" value="1"/>
</dbReference>
<dbReference type="Gene3D" id="1.10.565.10">
    <property type="entry name" value="Retinoid X Receptor"/>
    <property type="match status" value="1"/>
</dbReference>
<feature type="signal peptide" evidence="6">
    <location>
        <begin position="1"/>
        <end position="24"/>
    </location>
</feature>
<proteinExistence type="predicted"/>
<accession>A0ABQ7SPX3</accession>
<evidence type="ECO:0000259" key="7">
    <source>
        <dbReference type="PROSITE" id="PS50279"/>
    </source>
</evidence>
<dbReference type="SUPFAM" id="SSF57362">
    <property type="entry name" value="BPTI-like"/>
    <property type="match status" value="1"/>
</dbReference>
<feature type="compositionally biased region" description="Basic and acidic residues" evidence="5">
    <location>
        <begin position="181"/>
        <end position="190"/>
    </location>
</feature>
<dbReference type="PANTHER" id="PTHR10083:SF374">
    <property type="entry name" value="BPTI_KUNITZ INHIBITOR DOMAIN-CONTAINING PROTEIN"/>
    <property type="match status" value="1"/>
</dbReference>
<dbReference type="PROSITE" id="PS00280">
    <property type="entry name" value="BPTI_KUNITZ_1"/>
    <property type="match status" value="1"/>
</dbReference>
<evidence type="ECO:0000256" key="1">
    <source>
        <dbReference type="ARBA" id="ARBA00023015"/>
    </source>
</evidence>
<feature type="region of interest" description="Disordered" evidence="5">
    <location>
        <begin position="177"/>
        <end position="198"/>
    </location>
</feature>
<feature type="region of interest" description="Disordered" evidence="5">
    <location>
        <begin position="258"/>
        <end position="284"/>
    </location>
</feature>
<feature type="chain" id="PRO_5046065723" description="BPTI/Kunitz inhibitor domain-containing protein" evidence="6">
    <location>
        <begin position="25"/>
        <end position="284"/>
    </location>
</feature>
<dbReference type="CDD" id="cd00109">
    <property type="entry name" value="Kunitz-type"/>
    <property type="match status" value="1"/>
</dbReference>
<keyword evidence="4" id="KW-0675">Receptor</keyword>
<dbReference type="InterPro" id="IPR035500">
    <property type="entry name" value="NHR-like_dom_sf"/>
</dbReference>
<evidence type="ECO:0000256" key="6">
    <source>
        <dbReference type="SAM" id="SignalP"/>
    </source>
</evidence>
<reference evidence="8 9" key="1">
    <citation type="journal article" date="2022" name="Gigascience">
        <title>A chromosome-level genome assembly and annotation of the desert horned lizard, Phrynosoma platyrhinos, provides insight into chromosomal rearrangements among reptiles.</title>
        <authorList>
            <person name="Koochekian N."/>
            <person name="Ascanio A."/>
            <person name="Farleigh K."/>
            <person name="Card D.C."/>
            <person name="Schield D.R."/>
            <person name="Castoe T.A."/>
            <person name="Jezkova T."/>
        </authorList>
    </citation>
    <scope>NUCLEOTIDE SEQUENCE [LARGE SCALE GENOMIC DNA]</scope>
    <source>
        <strain evidence="8">NK-2021</strain>
    </source>
</reference>
<keyword evidence="9" id="KW-1185">Reference proteome</keyword>
<organism evidence="8 9">
    <name type="scientific">Phrynosoma platyrhinos</name>
    <name type="common">Desert horned lizard</name>
    <dbReference type="NCBI Taxonomy" id="52577"/>
    <lineage>
        <taxon>Eukaryota</taxon>
        <taxon>Metazoa</taxon>
        <taxon>Chordata</taxon>
        <taxon>Craniata</taxon>
        <taxon>Vertebrata</taxon>
        <taxon>Euteleostomi</taxon>
        <taxon>Lepidosauria</taxon>
        <taxon>Squamata</taxon>
        <taxon>Bifurcata</taxon>
        <taxon>Unidentata</taxon>
        <taxon>Episquamata</taxon>
        <taxon>Toxicofera</taxon>
        <taxon>Iguania</taxon>
        <taxon>Phrynosomatidae</taxon>
        <taxon>Phrynosomatinae</taxon>
        <taxon>Phrynosoma</taxon>
    </lineage>
</organism>
<feature type="region of interest" description="Disordered" evidence="5">
    <location>
        <begin position="216"/>
        <end position="237"/>
    </location>
</feature>
<dbReference type="Proteomes" id="UP000826234">
    <property type="component" value="Unassembled WGS sequence"/>
</dbReference>
<feature type="domain" description="BPTI/Kunitz inhibitor" evidence="7">
    <location>
        <begin position="26"/>
        <end position="72"/>
    </location>
</feature>
<dbReference type="InterPro" id="IPR050098">
    <property type="entry name" value="TFPI/VKTCI-like"/>
</dbReference>
<keyword evidence="1" id="KW-0805">Transcription regulation</keyword>
<keyword evidence="6" id="KW-0732">Signal</keyword>
<sequence length="284" mass="31728">MKSVGFVLLLGLLTFCAELTLIAGQPEPGPCYAYLPRYFYNTASKRCEKFIYGGCRGNKNNFKTLEQCRRTCAALSTVMKENDLLPRHLKGIALADIKLGGLFGLLGSGRLSSGFESWLLLRLRPAAPHKQLVLVWSSWAPLLVLGLAQDRVHLETVEATKPSMLHWLLTTKTSCHHHHRGIPEEDHHEEDQEEEEEGELQLPQRILLLWPGATKQRCPTAPAAQGSPQRGELSHSGLPGQVLEHREYAYLKGTVLFDPGTSKEETKETGTNERSSKVIFHSKK</sequence>
<feature type="compositionally biased region" description="Basic and acidic residues" evidence="5">
    <location>
        <begin position="261"/>
        <end position="276"/>
    </location>
</feature>
<evidence type="ECO:0000256" key="2">
    <source>
        <dbReference type="ARBA" id="ARBA00023157"/>
    </source>
</evidence>
<dbReference type="PANTHER" id="PTHR10083">
    <property type="entry name" value="KUNITZ-TYPE PROTEASE INHIBITOR-RELATED"/>
    <property type="match status" value="1"/>
</dbReference>
<dbReference type="EMBL" id="JAIPUX010005289">
    <property type="protein sequence ID" value="KAH0619352.1"/>
    <property type="molecule type" value="Genomic_DNA"/>
</dbReference>
<evidence type="ECO:0000313" key="8">
    <source>
        <dbReference type="EMBL" id="KAH0619352.1"/>
    </source>
</evidence>
<evidence type="ECO:0000256" key="3">
    <source>
        <dbReference type="ARBA" id="ARBA00023163"/>
    </source>
</evidence>
<comment type="caution">
    <text evidence="8">The sequence shown here is derived from an EMBL/GenBank/DDBJ whole genome shotgun (WGS) entry which is preliminary data.</text>
</comment>
<keyword evidence="2" id="KW-1015">Disulfide bond</keyword>